<dbReference type="PANTHER" id="PTHR30329:SF21">
    <property type="entry name" value="LIPOPROTEIN YIAD-RELATED"/>
    <property type="match status" value="1"/>
</dbReference>
<dbReference type="KEGG" id="pbm:CL52_02090"/>
<dbReference type="Pfam" id="PF00691">
    <property type="entry name" value="OmpA"/>
    <property type="match status" value="1"/>
</dbReference>
<dbReference type="PROSITE" id="PS51257">
    <property type="entry name" value="PROKAR_LIPOPROTEIN"/>
    <property type="match status" value="1"/>
</dbReference>
<name>A0A8D3XYE1_9GAMM</name>
<dbReference type="InterPro" id="IPR036737">
    <property type="entry name" value="OmpA-like_sf"/>
</dbReference>
<dbReference type="EMBL" id="CP007511">
    <property type="protein sequence ID" value="AJE13894.1"/>
    <property type="molecule type" value="Genomic_DNA"/>
</dbReference>
<dbReference type="InterPro" id="IPR050330">
    <property type="entry name" value="Bact_OuterMem_StrucFunc"/>
</dbReference>
<evidence type="ECO:0000313" key="6">
    <source>
        <dbReference type="Proteomes" id="UP000182276"/>
    </source>
</evidence>
<evidence type="ECO:0000313" key="3">
    <source>
        <dbReference type="EMBL" id="AJE13894.1"/>
    </source>
</evidence>
<evidence type="ECO:0000313" key="4">
    <source>
        <dbReference type="EMBL" id="SDL98713.1"/>
    </source>
</evidence>
<dbReference type="CDD" id="cd07185">
    <property type="entry name" value="OmpA_C-like"/>
    <property type="match status" value="1"/>
</dbReference>
<keyword evidence="6" id="KW-1185">Reference proteome</keyword>
<evidence type="ECO:0000256" key="1">
    <source>
        <dbReference type="PROSITE-ProRule" id="PRU00473"/>
    </source>
</evidence>
<protein>
    <submittedName>
        <fullName evidence="3">Membrane protein</fullName>
    </submittedName>
    <submittedName>
        <fullName evidence="4">OmpA family protein</fullName>
    </submittedName>
</protein>
<feature type="domain" description="OmpA-like" evidence="2">
    <location>
        <begin position="70"/>
        <end position="185"/>
    </location>
</feature>
<dbReference type="AlphaFoldDB" id="A0A8D3XYE1"/>
<dbReference type="Proteomes" id="UP000182276">
    <property type="component" value="Unassembled WGS sequence"/>
</dbReference>
<dbReference type="GeneID" id="77258716"/>
<sequence length="185" mass="20580">MKPWHWSVLWLLSALAGCGTSRVTLLEGPGSVTVAEGEQRLSLKQPGEAAWYSNGGWLRGTGSRDEPDWVSASLAPAPLRFRLYFRDWNELTDESQRVYAQLLTSLRQRAPAMVSVIGHTDTLGEAGYNERVGLKRAGQLARKLQASGIELLQLRVASHGEADPLRATPDETYEPLNRRVEVWVQ</sequence>
<dbReference type="RefSeq" id="WP_043218122.1">
    <property type="nucleotide sequence ID" value="NZ_CP007511.1"/>
</dbReference>
<evidence type="ECO:0000313" key="5">
    <source>
        <dbReference type="Proteomes" id="UP000031271"/>
    </source>
</evidence>
<gene>
    <name evidence="3" type="ORF">CL52_02090</name>
    <name evidence="4" type="ORF">SAMN05660875_101430</name>
</gene>
<dbReference type="Proteomes" id="UP000031271">
    <property type="component" value="Chromosome"/>
</dbReference>
<reference evidence="5" key="1">
    <citation type="submission" date="2014-03" db="EMBL/GenBank/DDBJ databases">
        <title>Complete genome of Pseudomonas balearica DSM 6083T, a sewage water isolate from an enrichment with 2-methylnaphthalene.</title>
        <authorList>
            <person name="Salva-Serra F."/>
            <person name="Jaen-Luchoro D."/>
            <person name="Busquets A."/>
            <person name="Pena A."/>
            <person name="Gomila M."/>
            <person name="Bosch R."/>
            <person name="Nogales B."/>
            <person name="Garcia-Valdes E."/>
            <person name="Lalucat J."/>
            <person name="Bennasar A."/>
        </authorList>
    </citation>
    <scope>NUCLEOTIDE SEQUENCE [LARGE SCALE GENOMIC DNA]</scope>
    <source>
        <strain evidence="5">DSM 6083</strain>
    </source>
</reference>
<keyword evidence="1" id="KW-0472">Membrane</keyword>
<dbReference type="SUPFAM" id="SSF103088">
    <property type="entry name" value="OmpA-like"/>
    <property type="match status" value="1"/>
</dbReference>
<dbReference type="EMBL" id="FNHO01000001">
    <property type="protein sequence ID" value="SDL98713.1"/>
    <property type="molecule type" value="Genomic_DNA"/>
</dbReference>
<dbReference type="GO" id="GO:0016020">
    <property type="term" value="C:membrane"/>
    <property type="evidence" value="ECO:0007669"/>
    <property type="project" value="UniProtKB-UniRule"/>
</dbReference>
<dbReference type="Gene3D" id="3.30.1330.60">
    <property type="entry name" value="OmpA-like domain"/>
    <property type="match status" value="1"/>
</dbReference>
<evidence type="ECO:0000259" key="2">
    <source>
        <dbReference type="PROSITE" id="PS51123"/>
    </source>
</evidence>
<dbReference type="PANTHER" id="PTHR30329">
    <property type="entry name" value="STATOR ELEMENT OF FLAGELLAR MOTOR COMPLEX"/>
    <property type="match status" value="1"/>
</dbReference>
<organism evidence="3 5">
    <name type="scientific">Stutzerimonas balearica DSM 6083</name>
    <dbReference type="NCBI Taxonomy" id="1123016"/>
    <lineage>
        <taxon>Bacteria</taxon>
        <taxon>Pseudomonadati</taxon>
        <taxon>Pseudomonadota</taxon>
        <taxon>Gammaproteobacteria</taxon>
        <taxon>Pseudomonadales</taxon>
        <taxon>Pseudomonadaceae</taxon>
        <taxon>Stutzerimonas</taxon>
    </lineage>
</organism>
<dbReference type="InterPro" id="IPR006665">
    <property type="entry name" value="OmpA-like"/>
</dbReference>
<proteinExistence type="predicted"/>
<accession>A0A8D3XYE1</accession>
<reference evidence="4 6" key="2">
    <citation type="submission" date="2016-10" db="EMBL/GenBank/DDBJ databases">
        <authorList>
            <person name="Varghese N."/>
            <person name="Submissions S."/>
        </authorList>
    </citation>
    <scope>NUCLEOTIDE SEQUENCE [LARGE SCALE GENOMIC DNA]</scope>
    <source>
        <strain evidence="4 6">DSM 6083</strain>
    </source>
</reference>
<reference evidence="3 5" key="3">
    <citation type="journal article" name="Genome Announc.">
        <title>Complete Genome Sequence of Pseudomonas balearica DSM 6083T.</title>
        <authorList>
            <person name="Bennasar-Figueras A."/>
            <person name="Salva-Serra F."/>
            <person name="Jaen-Luchoro D."/>
            <person name="Segui C."/>
            <person name="Aliaga F."/>
            <person name="Busquets A."/>
            <person name="Gomila M."/>
            <person name="Moore E.R."/>
            <person name="Lalucat J."/>
        </authorList>
    </citation>
    <scope>NUCLEOTIDE SEQUENCE [LARGE SCALE GENOMIC DNA]</scope>
    <source>
        <strain evidence="5">DSM 6083</strain>
        <strain evidence="3">DSM6083</strain>
    </source>
</reference>
<dbReference type="PROSITE" id="PS51123">
    <property type="entry name" value="OMPA_2"/>
    <property type="match status" value="1"/>
</dbReference>